<dbReference type="SUPFAM" id="SSF52540">
    <property type="entry name" value="P-loop containing nucleoside triphosphate hydrolases"/>
    <property type="match status" value="1"/>
</dbReference>
<reference evidence="4 5" key="1">
    <citation type="journal article" date="2020" name="Cell">
        <title>Large-Scale Comparative Analyses of Tick Genomes Elucidate Their Genetic Diversity and Vector Capacities.</title>
        <authorList>
            <consortium name="Tick Genome and Microbiome Consortium (TIGMIC)"/>
            <person name="Jia N."/>
            <person name="Wang J."/>
            <person name="Shi W."/>
            <person name="Du L."/>
            <person name="Sun Y."/>
            <person name="Zhan W."/>
            <person name="Jiang J.F."/>
            <person name="Wang Q."/>
            <person name="Zhang B."/>
            <person name="Ji P."/>
            <person name="Bell-Sakyi L."/>
            <person name="Cui X.M."/>
            <person name="Yuan T.T."/>
            <person name="Jiang B.G."/>
            <person name="Yang W.F."/>
            <person name="Lam T.T."/>
            <person name="Chang Q.C."/>
            <person name="Ding S.J."/>
            <person name="Wang X.J."/>
            <person name="Zhu J.G."/>
            <person name="Ruan X.D."/>
            <person name="Zhao L."/>
            <person name="Wei J.T."/>
            <person name="Ye R.Z."/>
            <person name="Que T.C."/>
            <person name="Du C.H."/>
            <person name="Zhou Y.H."/>
            <person name="Cheng J.X."/>
            <person name="Dai P.F."/>
            <person name="Guo W.B."/>
            <person name="Han X.H."/>
            <person name="Huang E.J."/>
            <person name="Li L.F."/>
            <person name="Wei W."/>
            <person name="Gao Y.C."/>
            <person name="Liu J.Z."/>
            <person name="Shao H.Z."/>
            <person name="Wang X."/>
            <person name="Wang C.C."/>
            <person name="Yang T.C."/>
            <person name="Huo Q.B."/>
            <person name="Li W."/>
            <person name="Chen H.Y."/>
            <person name="Chen S.E."/>
            <person name="Zhou L.G."/>
            <person name="Ni X.B."/>
            <person name="Tian J.H."/>
            <person name="Sheng Y."/>
            <person name="Liu T."/>
            <person name="Pan Y.S."/>
            <person name="Xia L.Y."/>
            <person name="Li J."/>
            <person name="Zhao F."/>
            <person name="Cao W.C."/>
        </authorList>
    </citation>
    <scope>NUCLEOTIDE SEQUENCE [LARGE SCALE GENOMIC DNA]</scope>
    <source>
        <strain evidence="4">HaeL-2018</strain>
    </source>
</reference>
<name>A0A9J6GTM4_HAELO</name>
<dbReference type="OrthoDB" id="6507163at2759"/>
<comment type="similarity">
    <text evidence="1">Belongs to the sulfotransferase 1 family.</text>
</comment>
<protein>
    <recommendedName>
        <fullName evidence="3">Sulfotransferase domain-containing protein</fullName>
    </recommendedName>
</protein>
<dbReference type="VEuPathDB" id="VectorBase:HLOH_053830"/>
<dbReference type="Gene3D" id="3.40.50.300">
    <property type="entry name" value="P-loop containing nucleotide triphosphate hydrolases"/>
    <property type="match status" value="1"/>
</dbReference>
<proteinExistence type="inferred from homology"/>
<keyword evidence="2" id="KW-0808">Transferase</keyword>
<dbReference type="Pfam" id="PF00685">
    <property type="entry name" value="Sulfotransfer_1"/>
    <property type="match status" value="1"/>
</dbReference>
<dbReference type="GO" id="GO:0008146">
    <property type="term" value="F:sulfotransferase activity"/>
    <property type="evidence" value="ECO:0007669"/>
    <property type="project" value="InterPro"/>
</dbReference>
<dbReference type="EMBL" id="JABSTR010000008">
    <property type="protein sequence ID" value="KAH9378080.1"/>
    <property type="molecule type" value="Genomic_DNA"/>
</dbReference>
<accession>A0A9J6GTM4</accession>
<feature type="domain" description="Sulfotransferase" evidence="3">
    <location>
        <begin position="72"/>
        <end position="326"/>
    </location>
</feature>
<organism evidence="4 5">
    <name type="scientific">Haemaphysalis longicornis</name>
    <name type="common">Bush tick</name>
    <dbReference type="NCBI Taxonomy" id="44386"/>
    <lineage>
        <taxon>Eukaryota</taxon>
        <taxon>Metazoa</taxon>
        <taxon>Ecdysozoa</taxon>
        <taxon>Arthropoda</taxon>
        <taxon>Chelicerata</taxon>
        <taxon>Arachnida</taxon>
        <taxon>Acari</taxon>
        <taxon>Parasitiformes</taxon>
        <taxon>Ixodida</taxon>
        <taxon>Ixodoidea</taxon>
        <taxon>Ixodidae</taxon>
        <taxon>Haemaphysalinae</taxon>
        <taxon>Haemaphysalis</taxon>
    </lineage>
</organism>
<evidence type="ECO:0000259" key="3">
    <source>
        <dbReference type="Pfam" id="PF00685"/>
    </source>
</evidence>
<gene>
    <name evidence="4" type="ORF">HPB48_011338</name>
</gene>
<dbReference type="InterPro" id="IPR027417">
    <property type="entry name" value="P-loop_NTPase"/>
</dbReference>
<sequence length="364" mass="42904">MFKYFITLELYAQWRLSCEFVSFLLTLCFQYQAKAPVRRRPYYQVIDGSKRSPLIVPEIIRASINFSPSAGDIVQCCYPKCGTHWMQCITQLILKEGKEPVRDYADFSANTCAIEYWKHDDWQPKLPVRCYYTHQPLCRERMKEEAKYVYITRNPWDVCVSFYNMVTNVSAWRFQDATFDEFVDAFIDGDFGYGSYFDHVAAGYALRDEPNVFFLTYEGLKKDTRGTVLRLAQFLGDKYIHALEENEDLLQNILNWSTPDYMRNTMVVNFHNKEDRNWGEAFGMNRIVCKKGHDGDITKYSVVRKAEVGGWKEYFRPDQLERVEKKILDQGDKAAFMELFNDIREEALALLGEELNYVRNYLRN</sequence>
<evidence type="ECO:0000313" key="5">
    <source>
        <dbReference type="Proteomes" id="UP000821853"/>
    </source>
</evidence>
<evidence type="ECO:0000313" key="4">
    <source>
        <dbReference type="EMBL" id="KAH9378080.1"/>
    </source>
</evidence>
<dbReference type="PANTHER" id="PTHR11783">
    <property type="entry name" value="SULFOTRANSFERASE SULT"/>
    <property type="match status" value="1"/>
</dbReference>
<dbReference type="AlphaFoldDB" id="A0A9J6GTM4"/>
<evidence type="ECO:0000256" key="2">
    <source>
        <dbReference type="ARBA" id="ARBA00022679"/>
    </source>
</evidence>
<dbReference type="Proteomes" id="UP000821853">
    <property type="component" value="Unassembled WGS sequence"/>
</dbReference>
<comment type="caution">
    <text evidence="4">The sequence shown here is derived from an EMBL/GenBank/DDBJ whole genome shotgun (WGS) entry which is preliminary data.</text>
</comment>
<dbReference type="InterPro" id="IPR000863">
    <property type="entry name" value="Sulfotransferase_dom"/>
</dbReference>
<evidence type="ECO:0000256" key="1">
    <source>
        <dbReference type="ARBA" id="ARBA00005771"/>
    </source>
</evidence>
<dbReference type="OMA" id="SFYHHVS"/>
<keyword evidence="5" id="KW-1185">Reference proteome</keyword>